<reference evidence="1" key="1">
    <citation type="submission" date="2023-04" db="EMBL/GenBank/DDBJ databases">
        <title>A chromosome-level genome assembly of the parasitoid wasp Eretmocerus hayati.</title>
        <authorList>
            <person name="Zhong Y."/>
            <person name="Liu S."/>
            <person name="Liu Y."/>
        </authorList>
    </citation>
    <scope>NUCLEOTIDE SEQUENCE</scope>
    <source>
        <strain evidence="1">ZJU_SS_LIU_2023</strain>
    </source>
</reference>
<sequence length="139" mass="15983">MEIPSRYRDANDELLKLPDKNEKRPIQPFMICATTGPERVGKLFIKADVDLKSVSSRSLKAFDIFVEMHCCFDVHFAPDLEIFYNFICAIVMKMENVEAFPASTTFDTTLWSIQDSRLQNGVFEDDLSDSWEDAEVTDE</sequence>
<protein>
    <submittedName>
        <fullName evidence="1">Uncharacterized protein</fullName>
    </submittedName>
</protein>
<gene>
    <name evidence="1" type="ORF">QAD02_012925</name>
</gene>
<keyword evidence="2" id="KW-1185">Reference proteome</keyword>
<dbReference type="Proteomes" id="UP001239111">
    <property type="component" value="Chromosome 2"/>
</dbReference>
<dbReference type="EMBL" id="CM056742">
    <property type="protein sequence ID" value="KAJ8677138.1"/>
    <property type="molecule type" value="Genomic_DNA"/>
</dbReference>
<evidence type="ECO:0000313" key="1">
    <source>
        <dbReference type="EMBL" id="KAJ8677138.1"/>
    </source>
</evidence>
<name>A0ACC2P101_9HYME</name>
<comment type="caution">
    <text evidence="1">The sequence shown here is derived from an EMBL/GenBank/DDBJ whole genome shotgun (WGS) entry which is preliminary data.</text>
</comment>
<proteinExistence type="predicted"/>
<evidence type="ECO:0000313" key="2">
    <source>
        <dbReference type="Proteomes" id="UP001239111"/>
    </source>
</evidence>
<organism evidence="1 2">
    <name type="scientific">Eretmocerus hayati</name>
    <dbReference type="NCBI Taxonomy" id="131215"/>
    <lineage>
        <taxon>Eukaryota</taxon>
        <taxon>Metazoa</taxon>
        <taxon>Ecdysozoa</taxon>
        <taxon>Arthropoda</taxon>
        <taxon>Hexapoda</taxon>
        <taxon>Insecta</taxon>
        <taxon>Pterygota</taxon>
        <taxon>Neoptera</taxon>
        <taxon>Endopterygota</taxon>
        <taxon>Hymenoptera</taxon>
        <taxon>Apocrita</taxon>
        <taxon>Proctotrupomorpha</taxon>
        <taxon>Chalcidoidea</taxon>
        <taxon>Aphelinidae</taxon>
        <taxon>Aphelininae</taxon>
        <taxon>Eretmocerus</taxon>
    </lineage>
</organism>
<accession>A0ACC2P101</accession>